<proteinExistence type="predicted"/>
<sequence length="605" mass="68745">MALRLSSRRVMPFTKTHTKPNITKIPWIKKVVDKEGKTLPFFRPVLAQLDSLENAKHDLEALAKALSQKDRQKTLDLWRSVSRTHYSYQNAPTLKVLAEKYKGLCPSELDKVAAEFSQLGPESLQELWLLSDHAPICAYLLPQIIGRCLKSSRIEQARQILWALSTNSQYKREIQAVNFAVNSYLKTVEFSLADLKQLLDGINPEIAPRLDEAVTRKLCSLPRAELLACFMYLRERNIPLNKKGFSSFLRAVFASSDAASSAILEASQTTEYPPGFYHFLIRYLCQRKDVASLDWIFENSIMKMAQDMPEKLPFVLHLLVMRTIATDGVQATTPILDKMGEIPEPTWMIIFQEFRRLGRIDKCTETLHRALSRGHRLSLPFVGEYLEMIASFYNMKVYLNCLQKILPEITPTLERLDILPLAEDQPIHDAPTLTVGKEVRGFAVKEIHESWLNITFKVVLNNVDDVEQIQHLFNLYYDFVMQSQCSISLASTDEFVSKLVSLKSATAIDAAEAILVTAITDFPLQRAQKYTNQSKSLTALLLAMTRPHRHVDLQRAVLLVNRVLACPAVSVRGSSLEPLLEALKGHEEYDSVKEWAEHLGAKFNN</sequence>
<dbReference type="OrthoDB" id="185373at2759"/>
<dbReference type="AlphaFoldDB" id="A0A2T0FDA5"/>
<protein>
    <submittedName>
        <fullName evidence="1">Uncharacterized protein</fullName>
    </submittedName>
</protein>
<evidence type="ECO:0000313" key="1">
    <source>
        <dbReference type="EMBL" id="PRT52945.1"/>
    </source>
</evidence>
<gene>
    <name evidence="1" type="ORF">B9G98_00565</name>
</gene>
<name>A0A2T0FDA5_9ASCO</name>
<dbReference type="Proteomes" id="UP000238350">
    <property type="component" value="Unassembled WGS sequence"/>
</dbReference>
<dbReference type="GeneID" id="36514314"/>
<organism evidence="1 2">
    <name type="scientific">Wickerhamiella sorbophila</name>
    <dbReference type="NCBI Taxonomy" id="45607"/>
    <lineage>
        <taxon>Eukaryota</taxon>
        <taxon>Fungi</taxon>
        <taxon>Dikarya</taxon>
        <taxon>Ascomycota</taxon>
        <taxon>Saccharomycotina</taxon>
        <taxon>Dipodascomycetes</taxon>
        <taxon>Dipodascales</taxon>
        <taxon>Trichomonascaceae</taxon>
        <taxon>Wickerhamiella</taxon>
    </lineage>
</organism>
<dbReference type="RefSeq" id="XP_024662891.1">
    <property type="nucleotide sequence ID" value="XM_024807123.1"/>
</dbReference>
<dbReference type="EMBL" id="NDIQ01000001">
    <property type="protein sequence ID" value="PRT52945.1"/>
    <property type="molecule type" value="Genomic_DNA"/>
</dbReference>
<reference evidence="1 2" key="1">
    <citation type="submission" date="2017-04" db="EMBL/GenBank/DDBJ databases">
        <title>Genome sequencing of [Candida] sorbophila.</title>
        <authorList>
            <person name="Ahn J.O."/>
        </authorList>
    </citation>
    <scope>NUCLEOTIDE SEQUENCE [LARGE SCALE GENOMIC DNA]</scope>
    <source>
        <strain evidence="1 2">DS02</strain>
    </source>
</reference>
<keyword evidence="2" id="KW-1185">Reference proteome</keyword>
<accession>A0A2T0FDA5</accession>
<evidence type="ECO:0000313" key="2">
    <source>
        <dbReference type="Proteomes" id="UP000238350"/>
    </source>
</evidence>
<comment type="caution">
    <text evidence="1">The sequence shown here is derived from an EMBL/GenBank/DDBJ whole genome shotgun (WGS) entry which is preliminary data.</text>
</comment>